<evidence type="ECO:0000313" key="1">
    <source>
        <dbReference type="EMBL" id="SDG06983.1"/>
    </source>
</evidence>
<dbReference type="OrthoDB" id="6198191at2"/>
<sequence length="75" mass="8422">MTTRRATDNSKALDAFMTTKFQIDAMLERLKALSDDHFETHPGEINWGDVGTLNHYASLLRQITDAAFKEGEHAA</sequence>
<accession>A0A1G7R8D0</accession>
<evidence type="ECO:0000313" key="2">
    <source>
        <dbReference type="Proteomes" id="UP000183812"/>
    </source>
</evidence>
<gene>
    <name evidence="1" type="ORF">SAMN04244550_03367</name>
</gene>
<dbReference type="RefSeq" id="WP_074555984.1">
    <property type="nucleotide sequence ID" value="NZ_CP119563.1"/>
</dbReference>
<proteinExistence type="predicted"/>
<dbReference type="Proteomes" id="UP000183812">
    <property type="component" value="Unassembled WGS sequence"/>
</dbReference>
<organism evidence="1 2">
    <name type="scientific">Rhodobacter capsulatus</name>
    <name type="common">Rhodopseudomonas capsulata</name>
    <dbReference type="NCBI Taxonomy" id="1061"/>
    <lineage>
        <taxon>Bacteria</taxon>
        <taxon>Pseudomonadati</taxon>
        <taxon>Pseudomonadota</taxon>
        <taxon>Alphaproteobacteria</taxon>
        <taxon>Rhodobacterales</taxon>
        <taxon>Rhodobacter group</taxon>
        <taxon>Rhodobacter</taxon>
    </lineage>
</organism>
<reference evidence="1 2" key="1">
    <citation type="submission" date="2016-10" db="EMBL/GenBank/DDBJ databases">
        <authorList>
            <person name="de Groot N.N."/>
        </authorList>
    </citation>
    <scope>NUCLEOTIDE SEQUENCE [LARGE SCALE GENOMIC DNA]</scope>
    <source>
        <strain evidence="2">DSM 938 / 37b4</strain>
    </source>
</reference>
<dbReference type="EMBL" id="FNAY01000028">
    <property type="protein sequence ID" value="SDG06983.1"/>
    <property type="molecule type" value="Genomic_DNA"/>
</dbReference>
<name>A0A1G7R8D0_RHOCA</name>
<protein>
    <submittedName>
        <fullName evidence="1">Uncharacterized protein</fullName>
    </submittedName>
</protein>
<dbReference type="AlphaFoldDB" id="A0A1G7R8D0"/>